<protein>
    <submittedName>
        <fullName evidence="1">Uncharacterized protein</fullName>
    </submittedName>
</protein>
<comment type="caution">
    <text evidence="1">The sequence shown here is derived from an EMBL/GenBank/DDBJ whole genome shotgun (WGS) entry which is preliminary data.</text>
</comment>
<reference evidence="1" key="1">
    <citation type="journal article" date="2023" name="Front. Mar. Sci.">
        <title>A new Merluccius polli reference genome to investigate the effects of global change in West African waters.</title>
        <authorList>
            <person name="Mateo J.L."/>
            <person name="Blanco-Fernandez C."/>
            <person name="Garcia-Vazquez E."/>
            <person name="Machado-Schiaffino G."/>
        </authorList>
    </citation>
    <scope>NUCLEOTIDE SEQUENCE</scope>
    <source>
        <strain evidence="1">C29</strain>
        <tissue evidence="1">Fin</tissue>
    </source>
</reference>
<name>A0AA47MW39_MERPO</name>
<proteinExistence type="predicted"/>
<organism evidence="1 2">
    <name type="scientific">Merluccius polli</name>
    <name type="common">Benguela hake</name>
    <name type="synonym">Merluccius cadenati</name>
    <dbReference type="NCBI Taxonomy" id="89951"/>
    <lineage>
        <taxon>Eukaryota</taxon>
        <taxon>Metazoa</taxon>
        <taxon>Chordata</taxon>
        <taxon>Craniata</taxon>
        <taxon>Vertebrata</taxon>
        <taxon>Euteleostomi</taxon>
        <taxon>Actinopterygii</taxon>
        <taxon>Neopterygii</taxon>
        <taxon>Teleostei</taxon>
        <taxon>Neoteleostei</taxon>
        <taxon>Acanthomorphata</taxon>
        <taxon>Zeiogadaria</taxon>
        <taxon>Gadariae</taxon>
        <taxon>Gadiformes</taxon>
        <taxon>Gadoidei</taxon>
        <taxon>Merlucciidae</taxon>
        <taxon>Merluccius</taxon>
    </lineage>
</organism>
<gene>
    <name evidence="1" type="ORF">N1851_013551</name>
</gene>
<dbReference type="Proteomes" id="UP001174136">
    <property type="component" value="Unassembled WGS sequence"/>
</dbReference>
<keyword evidence="2" id="KW-1185">Reference proteome</keyword>
<evidence type="ECO:0000313" key="1">
    <source>
        <dbReference type="EMBL" id="KAK0147107.1"/>
    </source>
</evidence>
<accession>A0AA47MW39</accession>
<dbReference type="AlphaFoldDB" id="A0AA47MW39"/>
<evidence type="ECO:0000313" key="2">
    <source>
        <dbReference type="Proteomes" id="UP001174136"/>
    </source>
</evidence>
<dbReference type="EMBL" id="JAOPHQ010002358">
    <property type="protein sequence ID" value="KAK0147107.1"/>
    <property type="molecule type" value="Genomic_DNA"/>
</dbReference>
<sequence>MLLKGLHWLPVVARIRFKTMVLAYKAVNGTAPTYLQVLVRSHASAGALRSNYLDWPGGTAIAKS</sequence>